<proteinExistence type="predicted"/>
<sequence length="10" mass="1187">RSQYGNFSKT</sequence>
<dbReference type="EMBL" id="AJSR01001383">
    <property type="protein sequence ID" value="EKM31017.1"/>
    <property type="molecule type" value="Genomic_DNA"/>
</dbReference>
<gene>
    <name evidence="1" type="ORF">VCHENC02_3298B</name>
</gene>
<protein>
    <submittedName>
        <fullName evidence="1">Uncharacterized protein</fullName>
    </submittedName>
</protein>
<reference evidence="1 2" key="1">
    <citation type="submission" date="2012-10" db="EMBL/GenBank/DDBJ databases">
        <title>Genome sequence of Vibrio Cholerae HENC-02.</title>
        <authorList>
            <person name="Eppinger M."/>
            <person name="Hasan N.A."/>
            <person name="Sengamalay N."/>
            <person name="Hine E."/>
            <person name="Su Q."/>
            <person name="Daugherty S.C."/>
            <person name="Young S."/>
            <person name="Sadzewicz L."/>
            <person name="Tallon L."/>
            <person name="Cebula T.A."/>
            <person name="Ravel J."/>
            <person name="Colwell R.R."/>
        </authorList>
    </citation>
    <scope>NUCLEOTIDE SEQUENCE [LARGE SCALE GENOMIC DNA]</scope>
    <source>
        <strain evidence="1 2">HENC-02</strain>
    </source>
</reference>
<comment type="caution">
    <text evidence="1">The sequence shown here is derived from an EMBL/GenBank/DDBJ whole genome shotgun (WGS) entry which is preliminary data.</text>
</comment>
<evidence type="ECO:0000313" key="2">
    <source>
        <dbReference type="Proteomes" id="UP000008367"/>
    </source>
</evidence>
<feature type="non-terminal residue" evidence="1">
    <location>
        <position position="1"/>
    </location>
</feature>
<evidence type="ECO:0000313" key="1">
    <source>
        <dbReference type="EMBL" id="EKM31017.1"/>
    </source>
</evidence>
<accession>A0A454CXD7</accession>
<dbReference type="Proteomes" id="UP000008367">
    <property type="component" value="Unassembled WGS sequence"/>
</dbReference>
<name>A0A454CXD7_VIBHA</name>
<organism evidence="1 2">
    <name type="scientific">Vibrio harveyi</name>
    <name type="common">Beneckea harveyi</name>
    <dbReference type="NCBI Taxonomy" id="669"/>
    <lineage>
        <taxon>Bacteria</taxon>
        <taxon>Pseudomonadati</taxon>
        <taxon>Pseudomonadota</taxon>
        <taxon>Gammaproteobacteria</taxon>
        <taxon>Vibrionales</taxon>
        <taxon>Vibrionaceae</taxon>
        <taxon>Vibrio</taxon>
    </lineage>
</organism>